<evidence type="ECO:0000259" key="4">
    <source>
        <dbReference type="Pfam" id="PF13460"/>
    </source>
</evidence>
<keyword evidence="3" id="KW-0560">Oxidoreductase</keyword>
<name>A0AAN6T4Y3_9PEZI</name>
<comment type="caution">
    <text evidence="5">The sequence shown here is derived from an EMBL/GenBank/DDBJ whole genome shotgun (WGS) entry which is preliminary data.</text>
</comment>
<comment type="similarity">
    <text evidence="1">Belongs to the NmrA-type oxidoreductase family. Isoflavone reductase subfamily.</text>
</comment>
<dbReference type="AlphaFoldDB" id="A0AAN6T4Y3"/>
<feature type="domain" description="NAD(P)-binding" evidence="4">
    <location>
        <begin position="19"/>
        <end position="167"/>
    </location>
</feature>
<dbReference type="EMBL" id="MU863627">
    <property type="protein sequence ID" value="KAK4104219.1"/>
    <property type="molecule type" value="Genomic_DNA"/>
</dbReference>
<organism evidence="5 6">
    <name type="scientific">Parathielavia hyrcaniae</name>
    <dbReference type="NCBI Taxonomy" id="113614"/>
    <lineage>
        <taxon>Eukaryota</taxon>
        <taxon>Fungi</taxon>
        <taxon>Dikarya</taxon>
        <taxon>Ascomycota</taxon>
        <taxon>Pezizomycotina</taxon>
        <taxon>Sordariomycetes</taxon>
        <taxon>Sordariomycetidae</taxon>
        <taxon>Sordariales</taxon>
        <taxon>Chaetomiaceae</taxon>
        <taxon>Parathielavia</taxon>
    </lineage>
</organism>
<reference evidence="5" key="2">
    <citation type="submission" date="2023-05" db="EMBL/GenBank/DDBJ databases">
        <authorList>
            <consortium name="Lawrence Berkeley National Laboratory"/>
            <person name="Steindorff A."/>
            <person name="Hensen N."/>
            <person name="Bonometti L."/>
            <person name="Westerberg I."/>
            <person name="Brannstrom I.O."/>
            <person name="Guillou S."/>
            <person name="Cros-Aarteil S."/>
            <person name="Calhoun S."/>
            <person name="Haridas S."/>
            <person name="Kuo A."/>
            <person name="Mondo S."/>
            <person name="Pangilinan J."/>
            <person name="Riley R."/>
            <person name="Labutti K."/>
            <person name="Andreopoulos B."/>
            <person name="Lipzen A."/>
            <person name="Chen C."/>
            <person name="Yanf M."/>
            <person name="Daum C."/>
            <person name="Ng V."/>
            <person name="Clum A."/>
            <person name="Ohm R."/>
            <person name="Martin F."/>
            <person name="Silar P."/>
            <person name="Natvig D."/>
            <person name="Lalanne C."/>
            <person name="Gautier V."/>
            <person name="Ament-Velasquez S.L."/>
            <person name="Kruys A."/>
            <person name="Hutchinson M.I."/>
            <person name="Powell A.J."/>
            <person name="Barry K."/>
            <person name="Miller A.N."/>
            <person name="Grigoriev I.V."/>
            <person name="Debuchy R."/>
            <person name="Gladieux P."/>
            <person name="Thoren M.H."/>
            <person name="Johannesson H."/>
        </authorList>
    </citation>
    <scope>NUCLEOTIDE SEQUENCE</scope>
    <source>
        <strain evidence="5">CBS 757.83</strain>
    </source>
</reference>
<dbReference type="InterPro" id="IPR036291">
    <property type="entry name" value="NAD(P)-bd_dom_sf"/>
</dbReference>
<dbReference type="PANTHER" id="PTHR47706">
    <property type="entry name" value="NMRA-LIKE FAMILY PROTEIN"/>
    <property type="match status" value="1"/>
</dbReference>
<dbReference type="InterPro" id="IPR051609">
    <property type="entry name" value="NmrA/Isoflavone_reductase-like"/>
</dbReference>
<accession>A0AAN6T4Y3</accession>
<evidence type="ECO:0000313" key="5">
    <source>
        <dbReference type="EMBL" id="KAK4104219.1"/>
    </source>
</evidence>
<sequence>MKHRASQPAMMRIAIAGAGGFSQILAQQISQTAHALLVLSRRPRPELEEYCPGCQVAVVTYDDVENLRYTLQGVDLVISAIAGNEQLNLIDAARRARVRVFVPSEFEGDLAHRPAQDDDPLDRGSQSALQLLESWSQPSSKAQQQQHHHHHHHRLRYTVFSCGVFMERFGPGGLQAYGIGAGCGVQGPDDYLVNVQEARAEIIPVGPGGGGSARPVKISMTSVYDVAQFVTAALDLGLDSWPREFRMRGDTVTAQELVEACSAAVGLPFGLVVRHYHEVEAQAEACRQRGDWAQWLYFQRLLQTANGRYHVRQPNLNEAIPQVQPLTFRSWLEHVWGNAAAV</sequence>
<evidence type="ECO:0000256" key="3">
    <source>
        <dbReference type="ARBA" id="ARBA00023002"/>
    </source>
</evidence>
<dbReference type="SUPFAM" id="SSF51735">
    <property type="entry name" value="NAD(P)-binding Rossmann-fold domains"/>
    <property type="match status" value="1"/>
</dbReference>
<dbReference type="GO" id="GO:0016491">
    <property type="term" value="F:oxidoreductase activity"/>
    <property type="evidence" value="ECO:0007669"/>
    <property type="project" value="UniProtKB-KW"/>
</dbReference>
<proteinExistence type="inferred from homology"/>
<gene>
    <name evidence="5" type="ORF">N658DRAFT_484231</name>
</gene>
<evidence type="ECO:0000256" key="1">
    <source>
        <dbReference type="ARBA" id="ARBA00005725"/>
    </source>
</evidence>
<protein>
    <submittedName>
        <fullName evidence="5">NAD(P)-binding protein</fullName>
    </submittedName>
</protein>
<evidence type="ECO:0000256" key="2">
    <source>
        <dbReference type="ARBA" id="ARBA00022857"/>
    </source>
</evidence>
<keyword evidence="2" id="KW-0521">NADP</keyword>
<dbReference type="InterPro" id="IPR016040">
    <property type="entry name" value="NAD(P)-bd_dom"/>
</dbReference>
<evidence type="ECO:0000313" key="6">
    <source>
        <dbReference type="Proteomes" id="UP001305647"/>
    </source>
</evidence>
<keyword evidence="6" id="KW-1185">Reference proteome</keyword>
<reference evidence="5" key="1">
    <citation type="journal article" date="2023" name="Mol. Phylogenet. Evol.">
        <title>Genome-scale phylogeny and comparative genomics of the fungal order Sordariales.</title>
        <authorList>
            <person name="Hensen N."/>
            <person name="Bonometti L."/>
            <person name="Westerberg I."/>
            <person name="Brannstrom I.O."/>
            <person name="Guillou S."/>
            <person name="Cros-Aarteil S."/>
            <person name="Calhoun S."/>
            <person name="Haridas S."/>
            <person name="Kuo A."/>
            <person name="Mondo S."/>
            <person name="Pangilinan J."/>
            <person name="Riley R."/>
            <person name="LaButti K."/>
            <person name="Andreopoulos B."/>
            <person name="Lipzen A."/>
            <person name="Chen C."/>
            <person name="Yan M."/>
            <person name="Daum C."/>
            <person name="Ng V."/>
            <person name="Clum A."/>
            <person name="Steindorff A."/>
            <person name="Ohm R.A."/>
            <person name="Martin F."/>
            <person name="Silar P."/>
            <person name="Natvig D.O."/>
            <person name="Lalanne C."/>
            <person name="Gautier V."/>
            <person name="Ament-Velasquez S.L."/>
            <person name="Kruys A."/>
            <person name="Hutchinson M.I."/>
            <person name="Powell A.J."/>
            <person name="Barry K."/>
            <person name="Miller A.N."/>
            <person name="Grigoriev I.V."/>
            <person name="Debuchy R."/>
            <person name="Gladieux P."/>
            <person name="Hiltunen Thoren M."/>
            <person name="Johannesson H."/>
        </authorList>
    </citation>
    <scope>NUCLEOTIDE SEQUENCE</scope>
    <source>
        <strain evidence="5">CBS 757.83</strain>
    </source>
</reference>
<dbReference type="Pfam" id="PF13460">
    <property type="entry name" value="NAD_binding_10"/>
    <property type="match status" value="1"/>
</dbReference>
<dbReference type="Proteomes" id="UP001305647">
    <property type="component" value="Unassembled WGS sequence"/>
</dbReference>
<dbReference type="Gene3D" id="3.40.50.720">
    <property type="entry name" value="NAD(P)-binding Rossmann-like Domain"/>
    <property type="match status" value="1"/>
</dbReference>
<dbReference type="PANTHER" id="PTHR47706:SF5">
    <property type="entry name" value="ISOFLAVONE REDUCTASE"/>
    <property type="match status" value="1"/>
</dbReference>